<sequence length="344" mass="38969">MSLQMLTPIELAPNLTLKNRIVMAPMTRSMADDALNPTIAMAEYYAKRAETGLIVTEATIVSPLGQGYPNTPGIYNESQIQHWQQVTDRVHQQGGKIFVQLWHCGRIAHSIYLNGDKPIAPSAVSFEGRVPRTNGLQYEEPRAMTDMEIERVIQEFAQAAANAKLAGFDGVEIHGANGYLIDQFLHWETNQRTDQWGGTPENMGRFLFRVIEAVQKEIDHVGLRLSPVDYLHMALNEKDREVSDYVLKKLNDYDLVYLHNGAFDDVKYDYIDGTVTQYMRRHYQGKVVGNGSYTPDIAEQILEQKDADLVAIGRPLIANPDYVEKLKNHQPLTEYNAEMLNTLE</sequence>
<keyword evidence="3" id="KW-0560">Oxidoreductase</keyword>
<evidence type="ECO:0000313" key="5">
    <source>
        <dbReference type="EMBL" id="BAX55735.1"/>
    </source>
</evidence>
<dbReference type="InterPro" id="IPR013785">
    <property type="entry name" value="Aldolase_TIM"/>
</dbReference>
<dbReference type="AlphaFoldDB" id="A0A1V1VCP9"/>
<dbReference type="FunFam" id="3.20.20.70:FF:000059">
    <property type="entry name" value="N-ethylmaleimide reductase, FMN-linked"/>
    <property type="match status" value="1"/>
</dbReference>
<dbReference type="Gene3D" id="3.20.20.70">
    <property type="entry name" value="Aldolase class I"/>
    <property type="match status" value="1"/>
</dbReference>
<reference evidence="7" key="2">
    <citation type="submission" date="2017-05" db="EMBL/GenBank/DDBJ databases">
        <title>Whole genome sequence of fish pathogenic bacteria, Photobacterium damselae subsp. piscicida, strain 91-197, isolated from hybrid striped bass (Morone sp.) in USA.</title>
        <authorList>
            <person name="Teru Y."/>
            <person name="Hikima J."/>
            <person name="Kono T."/>
            <person name="Sakai M."/>
            <person name="Takano T."/>
            <person name="Hawke J.P."/>
            <person name="Takeyama H."/>
            <person name="Aoki T."/>
        </authorList>
    </citation>
    <scope>NUCLEOTIDE SEQUENCE [LARGE SCALE GENOMIC DNA]</scope>
    <source>
        <strain evidence="7">91-197</strain>
    </source>
</reference>
<dbReference type="InterPro" id="IPR001155">
    <property type="entry name" value="OxRdtase_FMN_N"/>
</dbReference>
<reference evidence="5" key="1">
    <citation type="journal article" date="2017" name="Genome Announc.">
        <title>Whole-Genome Sequence of Photobacterium damselae subsp. piscicida Strain 91-197, Isolated from Hybrid Striped Bass (Morone sp.) in the United States.</title>
        <authorList>
            <person name="Teru Y."/>
            <person name="Hikima J."/>
            <person name="Kono T."/>
            <person name="Sakai M."/>
            <person name="Takano T."/>
            <person name="Hawke J.P."/>
            <person name="Takeyama H."/>
            <person name="Aoki T."/>
        </authorList>
    </citation>
    <scope>NUCLEOTIDE SEQUENCE</scope>
    <source>
        <strain evidence="5">91-197</strain>
    </source>
</reference>
<dbReference type="GO" id="GO:0016628">
    <property type="term" value="F:oxidoreductase activity, acting on the CH-CH group of donors, NAD or NADP as acceptor"/>
    <property type="evidence" value="ECO:0007669"/>
    <property type="project" value="UniProtKB-ARBA"/>
</dbReference>
<dbReference type="PANTHER" id="PTHR22893">
    <property type="entry name" value="NADH OXIDOREDUCTASE-RELATED"/>
    <property type="match status" value="1"/>
</dbReference>
<dbReference type="GO" id="GO:0005829">
    <property type="term" value="C:cytosol"/>
    <property type="evidence" value="ECO:0007669"/>
    <property type="project" value="TreeGrafter"/>
</dbReference>
<evidence type="ECO:0000256" key="3">
    <source>
        <dbReference type="ARBA" id="ARBA00023002"/>
    </source>
</evidence>
<dbReference type="EMBL" id="AP018046">
    <property type="protein sequence ID" value="BAX55735.1"/>
    <property type="molecule type" value="Genomic_DNA"/>
</dbReference>
<feature type="domain" description="NADH:flavin oxidoreductase/NADH oxidase N-terminal" evidence="4">
    <location>
        <begin position="6"/>
        <end position="331"/>
    </location>
</feature>
<gene>
    <name evidence="6" type="ORF">IC627_19885</name>
    <name evidence="5" type="ORF">PDPUS_2_01149</name>
</gene>
<dbReference type="Pfam" id="PF00724">
    <property type="entry name" value="Oxidored_FMN"/>
    <property type="match status" value="1"/>
</dbReference>
<protein>
    <submittedName>
        <fullName evidence="6">Alkene reductase</fullName>
    </submittedName>
    <submittedName>
        <fullName evidence="5">N-ethylmaleimide reductase</fullName>
    </submittedName>
</protein>
<dbReference type="EMBL" id="CP061855">
    <property type="protein sequence ID" value="QOD58075.1"/>
    <property type="molecule type" value="Genomic_DNA"/>
</dbReference>
<organism evidence="5 7">
    <name type="scientific">Photobacterium damsela subsp. piscicida</name>
    <name type="common">Pasteurella piscicida</name>
    <dbReference type="NCBI Taxonomy" id="38294"/>
    <lineage>
        <taxon>Bacteria</taxon>
        <taxon>Pseudomonadati</taxon>
        <taxon>Pseudomonadota</taxon>
        <taxon>Gammaproteobacteria</taxon>
        <taxon>Vibrionales</taxon>
        <taxon>Vibrionaceae</taxon>
        <taxon>Photobacterium</taxon>
    </lineage>
</organism>
<evidence type="ECO:0000259" key="4">
    <source>
        <dbReference type="Pfam" id="PF00724"/>
    </source>
</evidence>
<evidence type="ECO:0000313" key="7">
    <source>
        <dbReference type="Proteomes" id="UP000218676"/>
    </source>
</evidence>
<dbReference type="RefSeq" id="WP_086958609.1">
    <property type="nucleotide sequence ID" value="NZ_AP018046.1"/>
</dbReference>
<dbReference type="CDD" id="cd02933">
    <property type="entry name" value="OYE_like_FMN"/>
    <property type="match status" value="1"/>
</dbReference>
<accession>A0A1V1VCP9</accession>
<reference evidence="6 8" key="3">
    <citation type="submission" date="2020-09" db="EMBL/GenBank/DDBJ databases">
        <title>Complete, closed and curated genome sequences of Photobacterium damselae subsp. piscicida isolates from Australia indicate localised evolution and additional plasmid-borne pathogenicity mechanisms.</title>
        <authorList>
            <person name="Baseggio L."/>
            <person name="Silayeva O."/>
            <person name="Buller N."/>
            <person name="Landos M."/>
            <person name="Engelstaedter J."/>
            <person name="Barnes A.C."/>
        </authorList>
    </citation>
    <scope>NUCLEOTIDE SEQUENCE [LARGE SCALE GENOMIC DNA]</scope>
    <source>
        <strain evidence="6 8">AS-16-0540-1</strain>
    </source>
</reference>
<name>A0A1V1VCP9_PHODP</name>
<dbReference type="PANTHER" id="PTHR22893:SF55">
    <property type="entry name" value="OXIDOREDUCTASE-RELATED"/>
    <property type="match status" value="1"/>
</dbReference>
<evidence type="ECO:0000256" key="2">
    <source>
        <dbReference type="ARBA" id="ARBA00005979"/>
    </source>
</evidence>
<evidence type="ECO:0000313" key="6">
    <source>
        <dbReference type="EMBL" id="QOD58075.1"/>
    </source>
</evidence>
<dbReference type="SUPFAM" id="SSF51395">
    <property type="entry name" value="FMN-linked oxidoreductases"/>
    <property type="match status" value="1"/>
</dbReference>
<dbReference type="Proteomes" id="UP000516656">
    <property type="component" value="Chromosome 2"/>
</dbReference>
<comment type="cofactor">
    <cofactor evidence="1">
        <name>FMN</name>
        <dbReference type="ChEBI" id="CHEBI:58210"/>
    </cofactor>
</comment>
<dbReference type="GO" id="GO:0010181">
    <property type="term" value="F:FMN binding"/>
    <property type="evidence" value="ECO:0007669"/>
    <property type="project" value="InterPro"/>
</dbReference>
<evidence type="ECO:0000256" key="1">
    <source>
        <dbReference type="ARBA" id="ARBA00001917"/>
    </source>
</evidence>
<evidence type="ECO:0000313" key="8">
    <source>
        <dbReference type="Proteomes" id="UP000516656"/>
    </source>
</evidence>
<comment type="similarity">
    <text evidence="2">Belongs to the NADH:flavin oxidoreductase/NADH oxidase family.</text>
</comment>
<proteinExistence type="inferred from homology"/>
<dbReference type="InterPro" id="IPR045247">
    <property type="entry name" value="Oye-like"/>
</dbReference>
<dbReference type="Proteomes" id="UP000218676">
    <property type="component" value="Chromosome 2"/>
</dbReference>